<reference evidence="2" key="1">
    <citation type="submission" date="2020-02" db="EMBL/GenBank/DDBJ databases">
        <title>Flavobacterium sp. genome.</title>
        <authorList>
            <person name="Jung H.S."/>
            <person name="Baek J.H."/>
            <person name="Jeon C.O."/>
        </authorList>
    </citation>
    <scope>NUCLEOTIDE SEQUENCE</scope>
    <source>
        <strain evidence="2">SE-s28</strain>
    </source>
</reference>
<dbReference type="AlphaFoldDB" id="A0A972FUE3"/>
<dbReference type="GO" id="GO:0016757">
    <property type="term" value="F:glycosyltransferase activity"/>
    <property type="evidence" value="ECO:0007669"/>
    <property type="project" value="InterPro"/>
</dbReference>
<sequence>MRIVYLTDQVYLAGGAEKILTQKVNYWADVLDCDVLLITSDQLKKLPFYKLSEKVKHHDLEMGYPSGSLYHPKNIGRFREQYQKLKVALQSFQPDAVFVVSQRIFHSITPFAAKGFPTYFEYHTSWYGYKLTKERLPLAYQIKEKAIRKWLDFVESKYTHIVYLNQSEFDYFKKKNGLIIPNFFDYTEPPKNAVRKKIAVSLGRLTFQKGYDLLIDTWAGLDAKVEGWEMHVYGEGEDRQKLEAQLTQHQFRNPFIFQPEIRHVGEKLDEAAVYVMSSRFETFPMVLLEALSHGLPVVSFDCPSGPSSILIPGEDSVLAEPMDTKALASALITVMQDENKRAVMSEKALENVRRFSPEHIMKLWYDLVRSNSRAV</sequence>
<evidence type="ECO:0000259" key="1">
    <source>
        <dbReference type="Pfam" id="PF00534"/>
    </source>
</evidence>
<dbReference type="EMBL" id="JAAMPU010000108">
    <property type="protein sequence ID" value="NMH29509.1"/>
    <property type="molecule type" value="Genomic_DNA"/>
</dbReference>
<accession>A0A972FUE3</accession>
<dbReference type="PANTHER" id="PTHR45947:SF3">
    <property type="entry name" value="SULFOQUINOVOSYL TRANSFERASE SQD2"/>
    <property type="match status" value="1"/>
</dbReference>
<dbReference type="Pfam" id="PF00534">
    <property type="entry name" value="Glycos_transf_1"/>
    <property type="match status" value="1"/>
</dbReference>
<gene>
    <name evidence="2" type="ORF">G6047_15830</name>
</gene>
<dbReference type="PANTHER" id="PTHR45947">
    <property type="entry name" value="SULFOQUINOVOSYL TRANSFERASE SQD2"/>
    <property type="match status" value="1"/>
</dbReference>
<keyword evidence="3" id="KW-1185">Reference proteome</keyword>
<name>A0A972FUE3_9FLAO</name>
<dbReference type="InterPro" id="IPR050194">
    <property type="entry name" value="Glycosyltransferase_grp1"/>
</dbReference>
<evidence type="ECO:0000313" key="3">
    <source>
        <dbReference type="Proteomes" id="UP000712080"/>
    </source>
</evidence>
<dbReference type="Gene3D" id="3.40.50.2000">
    <property type="entry name" value="Glycogen Phosphorylase B"/>
    <property type="match status" value="2"/>
</dbReference>
<dbReference type="RefSeq" id="WP_169528596.1">
    <property type="nucleotide sequence ID" value="NZ_JAAMPU010000108.1"/>
</dbReference>
<dbReference type="InterPro" id="IPR001296">
    <property type="entry name" value="Glyco_trans_1"/>
</dbReference>
<evidence type="ECO:0000313" key="2">
    <source>
        <dbReference type="EMBL" id="NMH29509.1"/>
    </source>
</evidence>
<proteinExistence type="predicted"/>
<organism evidence="2 3">
    <name type="scientific">Flavobacterium silvaticum</name>
    <dbReference type="NCBI Taxonomy" id="1852020"/>
    <lineage>
        <taxon>Bacteria</taxon>
        <taxon>Pseudomonadati</taxon>
        <taxon>Bacteroidota</taxon>
        <taxon>Flavobacteriia</taxon>
        <taxon>Flavobacteriales</taxon>
        <taxon>Flavobacteriaceae</taxon>
        <taxon>Flavobacterium</taxon>
    </lineage>
</organism>
<protein>
    <submittedName>
        <fullName evidence="2">Glycosyltransferase family 4 protein</fullName>
    </submittedName>
</protein>
<dbReference type="SUPFAM" id="SSF53756">
    <property type="entry name" value="UDP-Glycosyltransferase/glycogen phosphorylase"/>
    <property type="match status" value="1"/>
</dbReference>
<feature type="domain" description="Glycosyl transferase family 1" evidence="1">
    <location>
        <begin position="193"/>
        <end position="348"/>
    </location>
</feature>
<dbReference type="Proteomes" id="UP000712080">
    <property type="component" value="Unassembled WGS sequence"/>
</dbReference>
<dbReference type="CDD" id="cd03820">
    <property type="entry name" value="GT4_AmsD-like"/>
    <property type="match status" value="1"/>
</dbReference>
<comment type="caution">
    <text evidence="2">The sequence shown here is derived from an EMBL/GenBank/DDBJ whole genome shotgun (WGS) entry which is preliminary data.</text>
</comment>